<feature type="transmembrane region" description="Helical" evidence="1">
    <location>
        <begin position="7"/>
        <end position="25"/>
    </location>
</feature>
<feature type="transmembrane region" description="Helical" evidence="1">
    <location>
        <begin position="45"/>
        <end position="63"/>
    </location>
</feature>
<keyword evidence="1" id="KW-0472">Membrane</keyword>
<keyword evidence="1" id="KW-0812">Transmembrane</keyword>
<evidence type="ECO:0000256" key="1">
    <source>
        <dbReference type="SAM" id="Phobius"/>
    </source>
</evidence>
<dbReference type="Proteomes" id="UP001500631">
    <property type="component" value="Unassembled WGS sequence"/>
</dbReference>
<protein>
    <submittedName>
        <fullName evidence="2">Uncharacterized protein</fullName>
    </submittedName>
</protein>
<name>A0ABP9MH67_9GAMM</name>
<keyword evidence="3" id="KW-1185">Reference proteome</keyword>
<evidence type="ECO:0000313" key="3">
    <source>
        <dbReference type="Proteomes" id="UP001500631"/>
    </source>
</evidence>
<dbReference type="EMBL" id="BAABKE010000002">
    <property type="protein sequence ID" value="GAA5096631.1"/>
    <property type="molecule type" value="Genomic_DNA"/>
</dbReference>
<organism evidence="2 3">
    <name type="scientific">Wohlfahrtiimonas larvae</name>
    <dbReference type="NCBI Taxonomy" id="1157986"/>
    <lineage>
        <taxon>Bacteria</taxon>
        <taxon>Pseudomonadati</taxon>
        <taxon>Pseudomonadota</taxon>
        <taxon>Gammaproteobacteria</taxon>
        <taxon>Cardiobacteriales</taxon>
        <taxon>Ignatzschineriaceae</taxon>
        <taxon>Wohlfahrtiimonas</taxon>
    </lineage>
</organism>
<proteinExistence type="predicted"/>
<dbReference type="RefSeq" id="WP_077924831.1">
    <property type="nucleotide sequence ID" value="NZ_BAABKE010000002.1"/>
</dbReference>
<reference evidence="3" key="1">
    <citation type="journal article" date="2019" name="Int. J. Syst. Evol. Microbiol.">
        <title>The Global Catalogue of Microorganisms (GCM) 10K type strain sequencing project: providing services to taxonomists for standard genome sequencing and annotation.</title>
        <authorList>
            <consortium name="The Broad Institute Genomics Platform"/>
            <consortium name="The Broad Institute Genome Sequencing Center for Infectious Disease"/>
            <person name="Wu L."/>
            <person name="Ma J."/>
        </authorList>
    </citation>
    <scope>NUCLEOTIDE SEQUENCE [LARGE SCALE GENOMIC DNA]</scope>
    <source>
        <strain evidence="3">JCM 18424</strain>
    </source>
</reference>
<evidence type="ECO:0000313" key="2">
    <source>
        <dbReference type="EMBL" id="GAA5096631.1"/>
    </source>
</evidence>
<comment type="caution">
    <text evidence="2">The sequence shown here is derived from an EMBL/GenBank/DDBJ whole genome shotgun (WGS) entry which is preliminary data.</text>
</comment>
<accession>A0ABP9MH67</accession>
<gene>
    <name evidence="2" type="ORF">GCM10023338_07250</name>
</gene>
<keyword evidence="1" id="KW-1133">Transmembrane helix</keyword>
<sequence length="87" mass="10401">MDGKQRVLVEALLVFSFIISIMLIFFPSEVPVRRAFSFLYIHSPFFPYARVIFPIFTILLYILRKQNKDELSIEQKMALWSDKKRDQ</sequence>